<dbReference type="GO" id="GO:0005789">
    <property type="term" value="C:endoplasmic reticulum membrane"/>
    <property type="evidence" value="ECO:0007669"/>
    <property type="project" value="TreeGrafter"/>
</dbReference>
<keyword evidence="4 10" id="KW-0812">Transmembrane</keyword>
<keyword evidence="2 10" id="KW-0444">Lipid biosynthesis</keyword>
<evidence type="ECO:0000256" key="7">
    <source>
        <dbReference type="ARBA" id="ARBA00023098"/>
    </source>
</evidence>
<keyword evidence="6 10" id="KW-1133">Transmembrane helix</keyword>
<keyword evidence="9 10" id="KW-0275">Fatty acid biosynthesis</keyword>
<keyword evidence="12" id="KW-1185">Reference proteome</keyword>
<dbReference type="GO" id="GO:0042761">
    <property type="term" value="P:very long-chain fatty acid biosynthetic process"/>
    <property type="evidence" value="ECO:0007669"/>
    <property type="project" value="TreeGrafter"/>
</dbReference>
<evidence type="ECO:0000256" key="8">
    <source>
        <dbReference type="ARBA" id="ARBA00023136"/>
    </source>
</evidence>
<gene>
    <name evidence="11" type="ORF">RR46_11240</name>
</gene>
<dbReference type="EMBL" id="KQ459586">
    <property type="protein sequence ID" value="KPI98119.1"/>
    <property type="molecule type" value="Genomic_DNA"/>
</dbReference>
<protein>
    <recommendedName>
        <fullName evidence="10">Elongation of very long chain fatty acids protein</fullName>
        <ecNumber evidence="10">2.3.1.199</ecNumber>
    </recommendedName>
    <alternativeName>
        <fullName evidence="10">Very-long-chain 3-oxoacyl-CoA synthase</fullName>
    </alternativeName>
</protein>
<reference evidence="11 12" key="1">
    <citation type="journal article" date="2015" name="Nat. Commun.">
        <title>Outbred genome sequencing and CRISPR/Cas9 gene editing in butterflies.</title>
        <authorList>
            <person name="Li X."/>
            <person name="Fan D."/>
            <person name="Zhang W."/>
            <person name="Liu G."/>
            <person name="Zhang L."/>
            <person name="Zhao L."/>
            <person name="Fang X."/>
            <person name="Chen L."/>
            <person name="Dong Y."/>
            <person name="Chen Y."/>
            <person name="Ding Y."/>
            <person name="Zhao R."/>
            <person name="Feng M."/>
            <person name="Zhu Y."/>
            <person name="Feng Y."/>
            <person name="Jiang X."/>
            <person name="Zhu D."/>
            <person name="Xiang H."/>
            <person name="Feng X."/>
            <person name="Li S."/>
            <person name="Wang J."/>
            <person name="Zhang G."/>
            <person name="Kronforst M.R."/>
            <person name="Wang W."/>
        </authorList>
    </citation>
    <scope>NUCLEOTIDE SEQUENCE [LARGE SCALE GENOMIC DNA]</scope>
    <source>
        <strain evidence="11">Ya'a_city_454_Px</strain>
        <tissue evidence="11">Whole body</tissue>
    </source>
</reference>
<keyword evidence="5 10" id="KW-0276">Fatty acid metabolism</keyword>
<evidence type="ECO:0000313" key="12">
    <source>
        <dbReference type="Proteomes" id="UP000053268"/>
    </source>
</evidence>
<organism evidence="11 12">
    <name type="scientific">Papilio xuthus</name>
    <name type="common">Asian swallowtail butterfly</name>
    <dbReference type="NCBI Taxonomy" id="66420"/>
    <lineage>
        <taxon>Eukaryota</taxon>
        <taxon>Metazoa</taxon>
        <taxon>Ecdysozoa</taxon>
        <taxon>Arthropoda</taxon>
        <taxon>Hexapoda</taxon>
        <taxon>Insecta</taxon>
        <taxon>Pterygota</taxon>
        <taxon>Neoptera</taxon>
        <taxon>Endopterygota</taxon>
        <taxon>Lepidoptera</taxon>
        <taxon>Glossata</taxon>
        <taxon>Ditrysia</taxon>
        <taxon>Papilionoidea</taxon>
        <taxon>Papilionidae</taxon>
        <taxon>Papilioninae</taxon>
        <taxon>Papilio</taxon>
    </lineage>
</organism>
<keyword evidence="8 10" id="KW-0472">Membrane</keyword>
<feature type="transmembrane region" description="Helical" evidence="10">
    <location>
        <begin position="135"/>
        <end position="151"/>
    </location>
</feature>
<evidence type="ECO:0000256" key="9">
    <source>
        <dbReference type="ARBA" id="ARBA00023160"/>
    </source>
</evidence>
<evidence type="ECO:0000313" key="11">
    <source>
        <dbReference type="EMBL" id="KPI98119.1"/>
    </source>
</evidence>
<evidence type="ECO:0000256" key="4">
    <source>
        <dbReference type="ARBA" id="ARBA00022692"/>
    </source>
</evidence>
<sequence>MSTDEDIQYREIYATWTLPQTLTAAGVVCVLYLLTVVKFLPNYMKDKKPYSLKTVILLYNVVQVVLSAYNFYLFVVHTFQYGVFPSKCWNDMNQPMVNSILEPIMWYFIAKHLDLLDTIFFVLRKKFNQVTFLHVYHHFIMVAWGWIYYTYFPTDIYVFLAMLNCFVHVIMYTYYALASLGPKYAKYIWWKKYLTTLQLTQFLLIILYLLYHNKTSPCPTSRLLHWYGVSSIAVFFVLFINFYIRSYFRKKIAKDNK</sequence>
<evidence type="ECO:0000256" key="6">
    <source>
        <dbReference type="ARBA" id="ARBA00022989"/>
    </source>
</evidence>
<comment type="subcellular location">
    <subcellularLocation>
        <location evidence="1">Membrane</location>
        <topology evidence="1">Multi-pass membrane protein</topology>
    </subcellularLocation>
</comment>
<dbReference type="Pfam" id="PF01151">
    <property type="entry name" value="ELO"/>
    <property type="match status" value="1"/>
</dbReference>
<evidence type="ECO:0000256" key="5">
    <source>
        <dbReference type="ARBA" id="ARBA00022832"/>
    </source>
</evidence>
<comment type="catalytic activity">
    <reaction evidence="10">
        <text>a very-long-chain acyl-CoA + malonyl-CoA + H(+) = a very-long-chain 3-oxoacyl-CoA + CO2 + CoA</text>
        <dbReference type="Rhea" id="RHEA:32727"/>
        <dbReference type="ChEBI" id="CHEBI:15378"/>
        <dbReference type="ChEBI" id="CHEBI:16526"/>
        <dbReference type="ChEBI" id="CHEBI:57287"/>
        <dbReference type="ChEBI" id="CHEBI:57384"/>
        <dbReference type="ChEBI" id="CHEBI:90725"/>
        <dbReference type="ChEBI" id="CHEBI:90736"/>
        <dbReference type="EC" id="2.3.1.199"/>
    </reaction>
</comment>
<feature type="transmembrane region" description="Helical" evidence="10">
    <location>
        <begin position="193"/>
        <end position="211"/>
    </location>
</feature>
<name>A0A194PZF1_PAPXU</name>
<dbReference type="AlphaFoldDB" id="A0A194PZF1"/>
<dbReference type="PANTHER" id="PTHR11157">
    <property type="entry name" value="FATTY ACID ACYL TRANSFERASE-RELATED"/>
    <property type="match status" value="1"/>
</dbReference>
<feature type="transmembrane region" description="Helical" evidence="10">
    <location>
        <begin position="55"/>
        <end position="84"/>
    </location>
</feature>
<dbReference type="InterPro" id="IPR002076">
    <property type="entry name" value="ELO_fam"/>
</dbReference>
<dbReference type="Proteomes" id="UP000053268">
    <property type="component" value="Unassembled WGS sequence"/>
</dbReference>
<dbReference type="GO" id="GO:0019367">
    <property type="term" value="P:fatty acid elongation, saturated fatty acid"/>
    <property type="evidence" value="ECO:0007669"/>
    <property type="project" value="TreeGrafter"/>
</dbReference>
<evidence type="ECO:0000256" key="2">
    <source>
        <dbReference type="ARBA" id="ARBA00022516"/>
    </source>
</evidence>
<feature type="transmembrane region" description="Helical" evidence="10">
    <location>
        <begin position="104"/>
        <end position="123"/>
    </location>
</feature>
<feature type="transmembrane region" description="Helical" evidence="10">
    <location>
        <begin position="223"/>
        <end position="244"/>
    </location>
</feature>
<proteinExistence type="inferred from homology"/>
<feature type="transmembrane region" description="Helical" evidence="10">
    <location>
        <begin position="157"/>
        <end position="181"/>
    </location>
</feature>
<keyword evidence="3 10" id="KW-0808">Transferase</keyword>
<dbReference type="STRING" id="66420.A0A194PZF1"/>
<evidence type="ECO:0000256" key="3">
    <source>
        <dbReference type="ARBA" id="ARBA00022679"/>
    </source>
</evidence>
<dbReference type="InterPro" id="IPR030457">
    <property type="entry name" value="ELO_CS"/>
</dbReference>
<keyword evidence="7 10" id="KW-0443">Lipid metabolism</keyword>
<dbReference type="GO" id="GO:0034625">
    <property type="term" value="P:fatty acid elongation, monounsaturated fatty acid"/>
    <property type="evidence" value="ECO:0007669"/>
    <property type="project" value="TreeGrafter"/>
</dbReference>
<evidence type="ECO:0000256" key="1">
    <source>
        <dbReference type="ARBA" id="ARBA00004141"/>
    </source>
</evidence>
<dbReference type="PANTHER" id="PTHR11157:SF69">
    <property type="entry name" value="ELONGATION OF VERY LONG CHAIN FATTY ACIDS PROTEIN 7"/>
    <property type="match status" value="1"/>
</dbReference>
<dbReference type="PROSITE" id="PS01188">
    <property type="entry name" value="ELO"/>
    <property type="match status" value="1"/>
</dbReference>
<dbReference type="GO" id="GO:0034626">
    <property type="term" value="P:fatty acid elongation, polyunsaturated fatty acid"/>
    <property type="evidence" value="ECO:0007669"/>
    <property type="project" value="TreeGrafter"/>
</dbReference>
<dbReference type="EC" id="2.3.1.199" evidence="10"/>
<accession>A0A194PZF1</accession>
<evidence type="ECO:0000256" key="10">
    <source>
        <dbReference type="RuleBase" id="RU361115"/>
    </source>
</evidence>
<comment type="similarity">
    <text evidence="10">Belongs to the ELO family.</text>
</comment>
<feature type="transmembrane region" description="Helical" evidence="10">
    <location>
        <begin position="12"/>
        <end position="34"/>
    </location>
</feature>
<dbReference type="GO" id="GO:0009922">
    <property type="term" value="F:fatty acid elongase activity"/>
    <property type="evidence" value="ECO:0007669"/>
    <property type="project" value="UniProtKB-EC"/>
</dbReference>
<dbReference type="GO" id="GO:0030148">
    <property type="term" value="P:sphingolipid biosynthetic process"/>
    <property type="evidence" value="ECO:0007669"/>
    <property type="project" value="TreeGrafter"/>
</dbReference>